<dbReference type="OrthoDB" id="2744237at2759"/>
<name>A0A1M2VQN7_TRAPU</name>
<comment type="caution">
    <text evidence="1">The sequence shown here is derived from an EMBL/GenBank/DDBJ whole genome shotgun (WGS) entry which is preliminary data.</text>
</comment>
<gene>
    <name evidence="1" type="ORF">TRAPUB_13591</name>
</gene>
<proteinExistence type="predicted"/>
<evidence type="ECO:0000313" key="2">
    <source>
        <dbReference type="Proteomes" id="UP000184267"/>
    </source>
</evidence>
<accession>A0A1M2VQN7</accession>
<protein>
    <submittedName>
        <fullName evidence="1">Uncharacterized protein</fullName>
    </submittedName>
</protein>
<dbReference type="AlphaFoldDB" id="A0A1M2VQN7"/>
<organism evidence="1 2">
    <name type="scientific">Trametes pubescens</name>
    <name type="common">White-rot fungus</name>
    <dbReference type="NCBI Taxonomy" id="154538"/>
    <lineage>
        <taxon>Eukaryota</taxon>
        <taxon>Fungi</taxon>
        <taxon>Dikarya</taxon>
        <taxon>Basidiomycota</taxon>
        <taxon>Agaricomycotina</taxon>
        <taxon>Agaricomycetes</taxon>
        <taxon>Polyporales</taxon>
        <taxon>Polyporaceae</taxon>
        <taxon>Trametes</taxon>
    </lineage>
</organism>
<dbReference type="OMA" id="VMLDRME"/>
<dbReference type="EMBL" id="MNAD01000865">
    <property type="protein sequence ID" value="OJT09924.1"/>
    <property type="molecule type" value="Genomic_DNA"/>
</dbReference>
<sequence>MTAIASHTVCDLPFMGFLPLCAPSGTRPTSIAGRVDFPHLMSIQHRALDEFVGQSLTGSELALDIKHAQLTVQDLVVMVKESNLTIKGPLSDTLAGFVLDAKDTSRGLQRLSSKILGAIDSITSFNTYVMHEIDTTTQKGTRTQLDETLVRMFRASMDNFSSQISRLLVSASIAANSLDRLEERLSTAHALCIQETIATTFAQDDLLWRLWSILGGNKDQRRDLENRSSVLKEVTQYRAVAMAYVFAAMQALTAVDADLTALRERLVASDVSTQDLPLEVHIASIQRGLYRVHDTKIGSRDEQPRLVGEVRRSQVGGSE</sequence>
<dbReference type="STRING" id="154538.A0A1M2VQN7"/>
<keyword evidence="2" id="KW-1185">Reference proteome</keyword>
<reference evidence="1 2" key="1">
    <citation type="submission" date="2016-10" db="EMBL/GenBank/DDBJ databases">
        <title>Genome sequence of the basidiomycete white-rot fungus Trametes pubescens.</title>
        <authorList>
            <person name="Makela M.R."/>
            <person name="Granchi Z."/>
            <person name="Peng M."/>
            <person name="De Vries R.P."/>
            <person name="Grigoriev I."/>
            <person name="Riley R."/>
            <person name="Hilden K."/>
        </authorList>
    </citation>
    <scope>NUCLEOTIDE SEQUENCE [LARGE SCALE GENOMIC DNA]</scope>
    <source>
        <strain evidence="1 2">FBCC735</strain>
    </source>
</reference>
<evidence type="ECO:0000313" key="1">
    <source>
        <dbReference type="EMBL" id="OJT09924.1"/>
    </source>
</evidence>
<dbReference type="Proteomes" id="UP000184267">
    <property type="component" value="Unassembled WGS sequence"/>
</dbReference>